<dbReference type="AlphaFoldDB" id="A0A8H5ZBI4"/>
<proteinExistence type="predicted"/>
<dbReference type="EMBL" id="WNKQ01000020">
    <property type="protein sequence ID" value="KAF5845194.1"/>
    <property type="molecule type" value="Genomic_DNA"/>
</dbReference>
<name>A0A8H5ZBI4_COCSA</name>
<dbReference type="Gene3D" id="3.90.1150.10">
    <property type="entry name" value="Aspartate Aminotransferase, domain 1"/>
    <property type="match status" value="1"/>
</dbReference>
<organism evidence="1 2">
    <name type="scientific">Cochliobolus sativus</name>
    <name type="common">Common root rot and spot blotch fungus</name>
    <name type="synonym">Bipolaris sorokiniana</name>
    <dbReference type="NCBI Taxonomy" id="45130"/>
    <lineage>
        <taxon>Eukaryota</taxon>
        <taxon>Fungi</taxon>
        <taxon>Dikarya</taxon>
        <taxon>Ascomycota</taxon>
        <taxon>Pezizomycotina</taxon>
        <taxon>Dothideomycetes</taxon>
        <taxon>Pleosporomycetidae</taxon>
        <taxon>Pleosporales</taxon>
        <taxon>Pleosporineae</taxon>
        <taxon>Pleosporaceae</taxon>
        <taxon>Bipolaris</taxon>
    </lineage>
</organism>
<gene>
    <name evidence="1" type="ORF">GGP41_001315</name>
</gene>
<accession>A0A8H5ZBI4</accession>
<comment type="caution">
    <text evidence="1">The sequence shown here is derived from an EMBL/GenBank/DDBJ whole genome shotgun (WGS) entry which is preliminary data.</text>
</comment>
<dbReference type="InterPro" id="IPR015422">
    <property type="entry name" value="PyrdxlP-dep_Trfase_small"/>
</dbReference>
<sequence length="59" mass="6275">MASFGGVFRIAPPITVTKVQLDVALGIIEEALKTTSDTMPLYVTDEIAVDGQPIVKSNI</sequence>
<protein>
    <submittedName>
        <fullName evidence="1">Uncharacterized protein</fullName>
    </submittedName>
</protein>
<evidence type="ECO:0000313" key="1">
    <source>
        <dbReference type="EMBL" id="KAF5845194.1"/>
    </source>
</evidence>
<evidence type="ECO:0000313" key="2">
    <source>
        <dbReference type="Proteomes" id="UP000624244"/>
    </source>
</evidence>
<reference evidence="1" key="1">
    <citation type="submission" date="2019-11" db="EMBL/GenBank/DDBJ databases">
        <title>Bipolaris sorokiniana Genome sequencing.</title>
        <authorList>
            <person name="Wang H."/>
        </authorList>
    </citation>
    <scope>NUCLEOTIDE SEQUENCE</scope>
</reference>
<dbReference type="Proteomes" id="UP000624244">
    <property type="component" value="Unassembled WGS sequence"/>
</dbReference>